<dbReference type="RefSeq" id="WP_381539743.1">
    <property type="nucleotide sequence ID" value="NZ_JBHUGI010000035.1"/>
</dbReference>
<comment type="subcellular location">
    <subcellularLocation>
        <location evidence="1">Cell membrane</location>
    </subcellularLocation>
</comment>
<dbReference type="InterPro" id="IPR004089">
    <property type="entry name" value="MCPsignal_dom"/>
</dbReference>
<dbReference type="Pfam" id="PF00672">
    <property type="entry name" value="HAMP"/>
    <property type="match status" value="1"/>
</dbReference>
<dbReference type="InterPro" id="IPR004090">
    <property type="entry name" value="Chemotax_Me-accpt_rcpt"/>
</dbReference>
<evidence type="ECO:0000313" key="11">
    <source>
        <dbReference type="Proteomes" id="UP001597218"/>
    </source>
</evidence>
<feature type="domain" description="Methyl-accepting transducer" evidence="8">
    <location>
        <begin position="85"/>
        <end position="321"/>
    </location>
</feature>
<comment type="similarity">
    <text evidence="5">Belongs to the methyl-accepting chemotaxis (MCP) protein family.</text>
</comment>
<gene>
    <name evidence="10" type="ORF">ACFSFY_15890</name>
</gene>
<dbReference type="InterPro" id="IPR003660">
    <property type="entry name" value="HAMP_dom"/>
</dbReference>
<accession>A0ABW4SKK4</accession>
<dbReference type="Pfam" id="PF00015">
    <property type="entry name" value="MCPsignal"/>
    <property type="match status" value="1"/>
</dbReference>
<evidence type="ECO:0000259" key="9">
    <source>
        <dbReference type="PROSITE" id="PS50885"/>
    </source>
</evidence>
<dbReference type="Gene3D" id="1.10.287.950">
    <property type="entry name" value="Methyl-accepting chemotaxis protein"/>
    <property type="match status" value="1"/>
</dbReference>
<feature type="domain" description="HAMP" evidence="9">
    <location>
        <begin position="13"/>
        <end position="66"/>
    </location>
</feature>
<dbReference type="CDD" id="cd06225">
    <property type="entry name" value="HAMP"/>
    <property type="match status" value="1"/>
</dbReference>
<name>A0ABW4SKK4_9BACL</name>
<dbReference type="PRINTS" id="PR00260">
    <property type="entry name" value="CHEMTRNSDUCR"/>
</dbReference>
<reference evidence="11" key="1">
    <citation type="journal article" date="2019" name="Int. J. Syst. Evol. Microbiol.">
        <title>The Global Catalogue of Microorganisms (GCM) 10K type strain sequencing project: providing services to taxonomists for standard genome sequencing and annotation.</title>
        <authorList>
            <consortium name="The Broad Institute Genomics Platform"/>
            <consortium name="The Broad Institute Genome Sequencing Center for Infectious Disease"/>
            <person name="Wu L."/>
            <person name="Ma J."/>
        </authorList>
    </citation>
    <scope>NUCLEOTIDE SEQUENCE [LARGE SCALE GENOMIC DNA]</scope>
    <source>
        <strain evidence="11">CGMCC 4.7177</strain>
    </source>
</reference>
<dbReference type="PANTHER" id="PTHR32089:SF112">
    <property type="entry name" value="LYSOZYME-LIKE PROTEIN-RELATED"/>
    <property type="match status" value="1"/>
</dbReference>
<dbReference type="PROSITE" id="PS50885">
    <property type="entry name" value="HAMP"/>
    <property type="match status" value="1"/>
</dbReference>
<sequence>MVVGGIVVYTFADNISKSIIRVKNQLHELSENNLTVENLNMKRTDEIGELGDSMDLMKNNLSHVIENISDVSSTLAAYSEELAASAEETNRATDQIVGSTQDISESAESQSTMAQDSERTVQTMAKSINDIQFYMERVREAADESYKKMQLGKSELEKSSRIMEEIQTKTSQAGSSIHQLGSKSNEIGKIVGLIADISAQTNLLALNAAIEAARAGEHGKGFAVVADEVRKLAEESNRSASQINQLVLGIQGDIEQSVQMMVEGEQSVQDGIESLRFTGQEFEQIEQSTMEIVKEAKQVSSSVRHVNDGTEQMVQAVEETAKMVSQSAELTGTLAAASEEQSASIQEVAAASTSLSNMAEELGKLVGTFKLK</sequence>
<evidence type="ECO:0000256" key="5">
    <source>
        <dbReference type="ARBA" id="ARBA00029447"/>
    </source>
</evidence>
<keyword evidence="2" id="KW-1003">Cell membrane</keyword>
<evidence type="ECO:0000313" key="10">
    <source>
        <dbReference type="EMBL" id="MFD1929524.1"/>
    </source>
</evidence>
<dbReference type="PANTHER" id="PTHR32089">
    <property type="entry name" value="METHYL-ACCEPTING CHEMOTAXIS PROTEIN MCPB"/>
    <property type="match status" value="1"/>
</dbReference>
<evidence type="ECO:0000256" key="1">
    <source>
        <dbReference type="ARBA" id="ARBA00004236"/>
    </source>
</evidence>
<evidence type="ECO:0000256" key="4">
    <source>
        <dbReference type="ARBA" id="ARBA00023224"/>
    </source>
</evidence>
<keyword evidence="3" id="KW-0472">Membrane</keyword>
<dbReference type="Proteomes" id="UP001597218">
    <property type="component" value="Unassembled WGS sequence"/>
</dbReference>
<evidence type="ECO:0000256" key="6">
    <source>
        <dbReference type="PROSITE-ProRule" id="PRU00284"/>
    </source>
</evidence>
<evidence type="ECO:0000256" key="3">
    <source>
        <dbReference type="ARBA" id="ARBA00023136"/>
    </source>
</evidence>
<dbReference type="Gene3D" id="6.10.340.10">
    <property type="match status" value="1"/>
</dbReference>
<evidence type="ECO:0000256" key="2">
    <source>
        <dbReference type="ARBA" id="ARBA00022475"/>
    </source>
</evidence>
<evidence type="ECO:0000256" key="7">
    <source>
        <dbReference type="SAM" id="MobiDB-lite"/>
    </source>
</evidence>
<dbReference type="SUPFAM" id="SSF58104">
    <property type="entry name" value="Methyl-accepting chemotaxis protein (MCP) signaling domain"/>
    <property type="match status" value="1"/>
</dbReference>
<keyword evidence="4 6" id="KW-0807">Transducer</keyword>
<feature type="region of interest" description="Disordered" evidence="7">
    <location>
        <begin position="99"/>
        <end position="118"/>
    </location>
</feature>
<evidence type="ECO:0000259" key="8">
    <source>
        <dbReference type="PROSITE" id="PS50111"/>
    </source>
</evidence>
<comment type="caution">
    <text evidence="10">The sequence shown here is derived from an EMBL/GenBank/DDBJ whole genome shotgun (WGS) entry which is preliminary data.</text>
</comment>
<keyword evidence="11" id="KW-1185">Reference proteome</keyword>
<protein>
    <submittedName>
        <fullName evidence="10">Methyl-accepting chemotaxis protein</fullName>
    </submittedName>
</protein>
<dbReference type="PROSITE" id="PS50111">
    <property type="entry name" value="CHEMOTAXIS_TRANSDUC_2"/>
    <property type="match status" value="1"/>
</dbReference>
<dbReference type="SMART" id="SM00283">
    <property type="entry name" value="MA"/>
    <property type="match status" value="1"/>
</dbReference>
<organism evidence="10 11">
    <name type="scientific">Sporosarcina siberiensis</name>
    <dbReference type="NCBI Taxonomy" id="1365606"/>
    <lineage>
        <taxon>Bacteria</taxon>
        <taxon>Bacillati</taxon>
        <taxon>Bacillota</taxon>
        <taxon>Bacilli</taxon>
        <taxon>Bacillales</taxon>
        <taxon>Caryophanaceae</taxon>
        <taxon>Sporosarcina</taxon>
    </lineage>
</organism>
<proteinExistence type="inferred from homology"/>
<dbReference type="EMBL" id="JBHUGI010000035">
    <property type="protein sequence ID" value="MFD1929524.1"/>
    <property type="molecule type" value="Genomic_DNA"/>
</dbReference>